<feature type="coiled-coil region" evidence="2">
    <location>
        <begin position="236"/>
        <end position="263"/>
    </location>
</feature>
<accession>K2GDZ6</accession>
<dbReference type="PANTHER" id="PTHR47245:SF2">
    <property type="entry name" value="PEPTIDYL-PROLYL CIS-TRANS ISOMERASE HP_0175-RELATED"/>
    <property type="match status" value="1"/>
</dbReference>
<keyword evidence="1" id="KW-0697">Rotamase</keyword>
<dbReference type="GO" id="GO:0003755">
    <property type="term" value="F:peptidyl-prolyl cis-trans isomerase activity"/>
    <property type="evidence" value="ECO:0007669"/>
    <property type="project" value="UniProtKB-KW"/>
</dbReference>
<dbReference type="EMBL" id="AMFJ01000328">
    <property type="protein sequence ID" value="EKE28484.1"/>
    <property type="molecule type" value="Genomic_DNA"/>
</dbReference>
<evidence type="ECO:0000256" key="3">
    <source>
        <dbReference type="SAM" id="MobiDB-lite"/>
    </source>
</evidence>
<dbReference type="InterPro" id="IPR046357">
    <property type="entry name" value="PPIase_dom_sf"/>
</dbReference>
<evidence type="ECO:0000313" key="6">
    <source>
        <dbReference type="EMBL" id="EKE28484.1"/>
    </source>
</evidence>
<dbReference type="PROSITE" id="PS50198">
    <property type="entry name" value="PPIC_PPIASE_2"/>
    <property type="match status" value="1"/>
</dbReference>
<evidence type="ECO:0000259" key="5">
    <source>
        <dbReference type="PROSITE" id="PS50198"/>
    </source>
</evidence>
<keyword evidence="1 6" id="KW-0413">Isomerase</keyword>
<reference evidence="6" key="1">
    <citation type="journal article" date="2012" name="Science">
        <title>Fermentation, hydrogen, and sulfur metabolism in multiple uncultivated bacterial phyla.</title>
        <authorList>
            <person name="Wrighton K.C."/>
            <person name="Thomas B.C."/>
            <person name="Sharon I."/>
            <person name="Miller C.S."/>
            <person name="Castelle C.J."/>
            <person name="VerBerkmoes N.C."/>
            <person name="Wilkins M.J."/>
            <person name="Hettich R.L."/>
            <person name="Lipton M.S."/>
            <person name="Williams K.H."/>
            <person name="Long P.E."/>
            <person name="Banfield J.F."/>
        </authorList>
    </citation>
    <scope>NUCLEOTIDE SEQUENCE [LARGE SCALE GENOMIC DNA]</scope>
</reference>
<protein>
    <submittedName>
        <fullName evidence="6">Peptidyl-prolyl cis-trans isomerase</fullName>
    </submittedName>
</protein>
<feature type="signal peptide" evidence="4">
    <location>
        <begin position="1"/>
        <end position="20"/>
    </location>
</feature>
<dbReference type="SUPFAM" id="SSF54534">
    <property type="entry name" value="FKBP-like"/>
    <property type="match status" value="1"/>
</dbReference>
<dbReference type="InterPro" id="IPR050245">
    <property type="entry name" value="PrsA_foldase"/>
</dbReference>
<organism evidence="6">
    <name type="scientific">uncultured bacterium</name>
    <name type="common">gcode 4</name>
    <dbReference type="NCBI Taxonomy" id="1234023"/>
    <lineage>
        <taxon>Bacteria</taxon>
        <taxon>environmental samples</taxon>
    </lineage>
</organism>
<proteinExistence type="predicted"/>
<keyword evidence="4" id="KW-0732">Signal</keyword>
<feature type="chain" id="PRO_5017403969" evidence="4">
    <location>
        <begin position="21"/>
        <end position="347"/>
    </location>
</feature>
<evidence type="ECO:0000256" key="2">
    <source>
        <dbReference type="SAM" id="Coils"/>
    </source>
</evidence>
<feature type="domain" description="PpiC" evidence="5">
    <location>
        <begin position="22"/>
        <end position="113"/>
    </location>
</feature>
<name>K2GDZ6_9BACT</name>
<evidence type="ECO:0000256" key="4">
    <source>
        <dbReference type="SAM" id="SignalP"/>
    </source>
</evidence>
<dbReference type="Gene3D" id="3.10.50.40">
    <property type="match status" value="1"/>
</dbReference>
<feature type="region of interest" description="Disordered" evidence="3">
    <location>
        <begin position="67"/>
        <end position="86"/>
    </location>
</feature>
<comment type="caution">
    <text evidence="6">The sequence shown here is derived from an EMBL/GenBank/DDBJ whole genome shotgun (WGS) entry which is preliminary data.</text>
</comment>
<dbReference type="Pfam" id="PF13616">
    <property type="entry name" value="Rotamase_3"/>
    <property type="match status" value="1"/>
</dbReference>
<dbReference type="PANTHER" id="PTHR47245">
    <property type="entry name" value="PEPTIDYLPROLYL ISOMERASE"/>
    <property type="match status" value="1"/>
</dbReference>
<sequence>MKKIILAMAMILCSASFSTAATTEVGMRRILIRLTQTSTEAEKIAVKNRVDSIVKRLQNGEDFRELAKKESDDQETAKNGGNWGYITPKPGSEDHPIFKLKPGERSDYFVDPLGVWFYERYTDRPTTVYSDMPKSEPTIVMSDHEFKICASAYRDNLEIYYEAKEARESYEIAALDNKPRTTKSQLLEKLAKLSENNATLSTCKKSLIDINSILEYCPQAQYSSNWCDAYLGRQEVIDAKAEKEAYEAKAKKAKEEEDEVFADFQQCAGTARDVEGQEEQYEYNLRLYNTGFSSISYSQMIAEQQNLNKGIKKLNSKCGGKGWRLPIDRVRGLCSHPAYTSEWCSQF</sequence>
<keyword evidence="2" id="KW-0175">Coiled coil</keyword>
<evidence type="ECO:0000256" key="1">
    <source>
        <dbReference type="PROSITE-ProRule" id="PRU00278"/>
    </source>
</evidence>
<gene>
    <name evidence="6" type="ORF">ACD_3C00054G0024</name>
</gene>
<dbReference type="AlphaFoldDB" id="K2GDZ6"/>
<dbReference type="InterPro" id="IPR000297">
    <property type="entry name" value="PPIase_PpiC"/>
</dbReference>